<comment type="similarity">
    <text evidence="2">Belongs to the major facilitator superfamily. Monocarboxylate porter (TC 2.A.1.13) family.</text>
</comment>
<feature type="transmembrane region" description="Helical" evidence="3">
    <location>
        <begin position="219"/>
        <end position="238"/>
    </location>
</feature>
<keyword evidence="3" id="KW-0472">Membrane</keyword>
<dbReference type="Gene3D" id="1.20.1250.20">
    <property type="entry name" value="MFS general substrate transporter like domains"/>
    <property type="match status" value="1"/>
</dbReference>
<dbReference type="PROSITE" id="PS50850">
    <property type="entry name" value="MFS"/>
    <property type="match status" value="1"/>
</dbReference>
<keyword evidence="3" id="KW-1133">Transmembrane helix</keyword>
<sequence length="448" mass="48248">MPATSSEKAYNDDEAEQGVQLGSGVHDQIIALDTFDSSRPNSTTSLQYPEGGTEAWLVVLGSFCALFLVFSVVNSTAVFQAYLSTHQLQNESTTSIAWIFSVNLFLAFFCGLYSGNVFDRHGPRLLVVFGSLALITSMMLLGLCYEYWHFMLTYGVLGGVGGALLMTPAFACIAHFFDRRRALATGLANTSGSVGGIIIPLMLQSLIDKIGFAWSTRVLGFLFIGLAIPANLFLKTRLPVIPSSQSLWPDMSILRRPSFAALSVGMFLMEWGLFVVQTYIASFAINSGETGISSYGIVALLSAGSFFGRWLPGLLADRYGRFNVIITTISLCCVTILAFWLPAGSSTALLVVFALSFGFASGSNLGLIPVCISQLCSPEVYGRYLSTAYFVTSFGTLTSIPIGGAILETSRNDYKGLIIFAAMSYGCALLCYIASKGIADGVSMKRKF</sequence>
<dbReference type="Pfam" id="PF07690">
    <property type="entry name" value="MFS_1"/>
    <property type="match status" value="1"/>
</dbReference>
<feature type="transmembrane region" description="Helical" evidence="3">
    <location>
        <begin position="154"/>
        <end position="174"/>
    </location>
</feature>
<feature type="transmembrane region" description="Helical" evidence="3">
    <location>
        <begin position="55"/>
        <end position="83"/>
    </location>
</feature>
<comment type="subcellular location">
    <subcellularLocation>
        <location evidence="1">Membrane</location>
        <topology evidence="1">Multi-pass membrane protein</topology>
    </subcellularLocation>
</comment>
<dbReference type="PANTHER" id="PTHR11360">
    <property type="entry name" value="MONOCARBOXYLATE TRANSPORTER"/>
    <property type="match status" value="1"/>
</dbReference>
<evidence type="ECO:0000259" key="4">
    <source>
        <dbReference type="PROSITE" id="PS50850"/>
    </source>
</evidence>
<feature type="transmembrane region" description="Helical" evidence="3">
    <location>
        <begin position="322"/>
        <end position="341"/>
    </location>
</feature>
<feature type="transmembrane region" description="Helical" evidence="3">
    <location>
        <begin position="125"/>
        <end position="148"/>
    </location>
</feature>
<dbReference type="InterPro" id="IPR050327">
    <property type="entry name" value="Proton-linked_MCT"/>
</dbReference>
<dbReference type="InterPro" id="IPR036259">
    <property type="entry name" value="MFS_trans_sf"/>
</dbReference>
<feature type="transmembrane region" description="Helical" evidence="3">
    <location>
        <begin position="418"/>
        <end position="439"/>
    </location>
</feature>
<dbReference type="InterPro" id="IPR011701">
    <property type="entry name" value="MFS"/>
</dbReference>
<feature type="transmembrane region" description="Helical" evidence="3">
    <location>
        <begin position="259"/>
        <end position="280"/>
    </location>
</feature>
<dbReference type="Proteomes" id="UP000503462">
    <property type="component" value="Chromosome 4"/>
</dbReference>
<feature type="transmembrane region" description="Helical" evidence="3">
    <location>
        <begin position="186"/>
        <end position="207"/>
    </location>
</feature>
<dbReference type="GO" id="GO:0022857">
    <property type="term" value="F:transmembrane transporter activity"/>
    <property type="evidence" value="ECO:0007669"/>
    <property type="project" value="InterPro"/>
</dbReference>
<feature type="transmembrane region" description="Helical" evidence="3">
    <location>
        <begin position="292"/>
        <end position="310"/>
    </location>
</feature>
<dbReference type="PANTHER" id="PTHR11360:SF177">
    <property type="entry name" value="RIBOFLAVIN TRANSPORTER MCH5"/>
    <property type="match status" value="1"/>
</dbReference>
<name>A0A6H0Y0U0_9PEZI</name>
<evidence type="ECO:0000256" key="1">
    <source>
        <dbReference type="ARBA" id="ARBA00004141"/>
    </source>
</evidence>
<evidence type="ECO:0000313" key="5">
    <source>
        <dbReference type="EMBL" id="QIX00270.1"/>
    </source>
</evidence>
<dbReference type="AlphaFoldDB" id="A0A6H0Y0U0"/>
<dbReference type="InterPro" id="IPR020846">
    <property type="entry name" value="MFS_dom"/>
</dbReference>
<protein>
    <recommendedName>
        <fullName evidence="4">Major facilitator superfamily (MFS) profile domain-containing protein</fullName>
    </recommendedName>
</protein>
<keyword evidence="6" id="KW-1185">Reference proteome</keyword>
<dbReference type="GO" id="GO:0016020">
    <property type="term" value="C:membrane"/>
    <property type="evidence" value="ECO:0007669"/>
    <property type="project" value="UniProtKB-SubCell"/>
</dbReference>
<dbReference type="OrthoDB" id="410267at2759"/>
<organism evidence="5 6">
    <name type="scientific">Peltaster fructicola</name>
    <dbReference type="NCBI Taxonomy" id="286661"/>
    <lineage>
        <taxon>Eukaryota</taxon>
        <taxon>Fungi</taxon>
        <taxon>Dikarya</taxon>
        <taxon>Ascomycota</taxon>
        <taxon>Pezizomycotina</taxon>
        <taxon>Dothideomycetes</taxon>
        <taxon>Dothideomycetes incertae sedis</taxon>
        <taxon>Peltaster</taxon>
    </lineage>
</organism>
<feature type="transmembrane region" description="Helical" evidence="3">
    <location>
        <begin position="95"/>
        <end position="113"/>
    </location>
</feature>
<keyword evidence="3" id="KW-0812">Transmembrane</keyword>
<feature type="domain" description="Major facilitator superfamily (MFS) profile" evidence="4">
    <location>
        <begin position="54"/>
        <end position="439"/>
    </location>
</feature>
<accession>A0A6H0Y0U0</accession>
<dbReference type="SUPFAM" id="SSF103473">
    <property type="entry name" value="MFS general substrate transporter"/>
    <property type="match status" value="1"/>
</dbReference>
<reference evidence="5 6" key="1">
    <citation type="journal article" date="2016" name="Sci. Rep.">
        <title>Peltaster fructicola genome reveals evolution from an invasive phytopathogen to an ectophytic parasite.</title>
        <authorList>
            <person name="Xu C."/>
            <person name="Chen H."/>
            <person name="Gleason M.L."/>
            <person name="Xu J.R."/>
            <person name="Liu H."/>
            <person name="Zhang R."/>
            <person name="Sun G."/>
        </authorList>
    </citation>
    <scope>NUCLEOTIDE SEQUENCE [LARGE SCALE GENOMIC DNA]</scope>
    <source>
        <strain evidence="5 6">LNHT1506</strain>
    </source>
</reference>
<evidence type="ECO:0000256" key="2">
    <source>
        <dbReference type="ARBA" id="ARBA00006727"/>
    </source>
</evidence>
<dbReference type="EMBL" id="CP051142">
    <property type="protein sequence ID" value="QIX00270.1"/>
    <property type="molecule type" value="Genomic_DNA"/>
</dbReference>
<gene>
    <name evidence="5" type="ORF">AMS68_005787</name>
</gene>
<evidence type="ECO:0000256" key="3">
    <source>
        <dbReference type="SAM" id="Phobius"/>
    </source>
</evidence>
<feature type="transmembrane region" description="Helical" evidence="3">
    <location>
        <begin position="347"/>
        <end position="372"/>
    </location>
</feature>
<evidence type="ECO:0000313" key="6">
    <source>
        <dbReference type="Proteomes" id="UP000503462"/>
    </source>
</evidence>
<feature type="transmembrane region" description="Helical" evidence="3">
    <location>
        <begin position="384"/>
        <end position="406"/>
    </location>
</feature>
<proteinExistence type="inferred from homology"/>